<dbReference type="AlphaFoldDB" id="A0A8E6B997"/>
<evidence type="ECO:0000256" key="1">
    <source>
        <dbReference type="ARBA" id="ARBA00022729"/>
    </source>
</evidence>
<organism evidence="2 3">
    <name type="scientific">Telmatocola sphagniphila</name>
    <dbReference type="NCBI Taxonomy" id="1123043"/>
    <lineage>
        <taxon>Bacteria</taxon>
        <taxon>Pseudomonadati</taxon>
        <taxon>Planctomycetota</taxon>
        <taxon>Planctomycetia</taxon>
        <taxon>Gemmatales</taxon>
        <taxon>Gemmataceae</taxon>
    </lineage>
</organism>
<dbReference type="Pfam" id="PF09865">
    <property type="entry name" value="DUF2092"/>
    <property type="match status" value="1"/>
</dbReference>
<dbReference type="Gene3D" id="2.50.20.10">
    <property type="entry name" value="Lipoprotein localisation LolA/LolB/LppX"/>
    <property type="match status" value="1"/>
</dbReference>
<dbReference type="Proteomes" id="UP000676194">
    <property type="component" value="Chromosome"/>
</dbReference>
<dbReference type="InterPro" id="IPR019207">
    <property type="entry name" value="DUF2092"/>
</dbReference>
<reference evidence="2" key="1">
    <citation type="submission" date="2021-05" db="EMBL/GenBank/DDBJ databases">
        <title>Complete genome sequence of the cellulolytic planctomycete Telmatocola sphagniphila SP2T and characterization of the first cellulase from planctomycetes.</title>
        <authorList>
            <person name="Rakitin A.L."/>
            <person name="Beletsky A.V."/>
            <person name="Naumoff D.G."/>
            <person name="Kulichevskaya I.S."/>
            <person name="Mardanov A.V."/>
            <person name="Ravin N.V."/>
            <person name="Dedysh S.N."/>
        </authorList>
    </citation>
    <scope>NUCLEOTIDE SEQUENCE</scope>
    <source>
        <strain evidence="2">SP2T</strain>
    </source>
</reference>
<evidence type="ECO:0000313" key="3">
    <source>
        <dbReference type="Proteomes" id="UP000676194"/>
    </source>
</evidence>
<proteinExistence type="predicted"/>
<dbReference type="InterPro" id="IPR029046">
    <property type="entry name" value="LolA/LolB/LppX"/>
</dbReference>
<accession>A0A8E6B997</accession>
<dbReference type="SUPFAM" id="SSF89392">
    <property type="entry name" value="Prokaryotic lipoproteins and lipoprotein localization factors"/>
    <property type="match status" value="1"/>
</dbReference>
<sequence length="286" mass="32514">MKKIALGTLFFALLVVLGLSVPGSPPVEAKAISGPQNPQGNPVREVREIPKIEPKADEYLKAMSTYLANLKTYSFQVEESFDEVEEDGQKIQMSNQRHLSVVRPNKVFGEDLGDSINSSFYYDGKTVSVYDRGQKTYATEKVPGTIDSMLEDLHTRFDTHQTLADFLFSDPYKMFTENLLTGTYVGLHQVGKVKCHHLAFQQKLIDWQIWIDSGDQPLPRKFLITFKRQMDEPQYSATINHWDVNPKLSDTLFQFQPSEGVRKVDFLYRHAESEARIKAGGKSGDR</sequence>
<protein>
    <submittedName>
        <fullName evidence="2">DUF2092 domain-containing protein</fullName>
    </submittedName>
</protein>
<evidence type="ECO:0000313" key="2">
    <source>
        <dbReference type="EMBL" id="QVL33737.1"/>
    </source>
</evidence>
<gene>
    <name evidence="2" type="ORF">KIH39_07470</name>
</gene>
<dbReference type="RefSeq" id="WP_213498697.1">
    <property type="nucleotide sequence ID" value="NZ_CP074694.1"/>
</dbReference>
<dbReference type="KEGG" id="tsph:KIH39_07470"/>
<dbReference type="EMBL" id="CP074694">
    <property type="protein sequence ID" value="QVL33737.1"/>
    <property type="molecule type" value="Genomic_DNA"/>
</dbReference>
<name>A0A8E6B997_9BACT</name>
<keyword evidence="1" id="KW-0732">Signal</keyword>
<keyword evidence="3" id="KW-1185">Reference proteome</keyword>